<protein>
    <submittedName>
        <fullName evidence="1">DUF3572 family protein</fullName>
    </submittedName>
</protein>
<dbReference type="AlphaFoldDB" id="A0A437QUV8"/>
<dbReference type="InterPro" id="IPR021955">
    <property type="entry name" value="DUF3572"/>
</dbReference>
<proteinExistence type="predicted"/>
<name>A0A437QUV8_9PROT</name>
<accession>A0A437QUV8</accession>
<organism evidence="1 2">
    <name type="scientific">Hwanghaeella grinnelliae</name>
    <dbReference type="NCBI Taxonomy" id="2500179"/>
    <lineage>
        <taxon>Bacteria</taxon>
        <taxon>Pseudomonadati</taxon>
        <taxon>Pseudomonadota</taxon>
        <taxon>Alphaproteobacteria</taxon>
        <taxon>Rhodospirillales</taxon>
        <taxon>Rhodospirillaceae</taxon>
        <taxon>Hwanghaeella</taxon>
    </lineage>
</organism>
<evidence type="ECO:0000313" key="1">
    <source>
        <dbReference type="EMBL" id="RVU38302.1"/>
    </source>
</evidence>
<sequence>MKRTENAVSLARDALIYLSQDADRIGRFLAVTGVGPVEIRNQVDDPVFLAGVLDFILADDAMVMDFAESASIEPEEPARARRLLPGGDVLEY</sequence>
<gene>
    <name evidence="1" type="ORF">EOI86_03140</name>
</gene>
<dbReference type="RefSeq" id="WP_127763674.1">
    <property type="nucleotide sequence ID" value="NZ_SADE01000001.1"/>
</dbReference>
<dbReference type="EMBL" id="SADE01000001">
    <property type="protein sequence ID" value="RVU38302.1"/>
    <property type="molecule type" value="Genomic_DNA"/>
</dbReference>
<dbReference type="OrthoDB" id="7356934at2"/>
<dbReference type="Proteomes" id="UP000287447">
    <property type="component" value="Unassembled WGS sequence"/>
</dbReference>
<keyword evidence="2" id="KW-1185">Reference proteome</keyword>
<reference evidence="2" key="1">
    <citation type="submission" date="2019-01" db="EMBL/GenBank/DDBJ databases">
        <title>Gri0909 isolated from a small marine red alga.</title>
        <authorList>
            <person name="Kim J."/>
            <person name="Jeong S.E."/>
            <person name="Jeon C.O."/>
        </authorList>
    </citation>
    <scope>NUCLEOTIDE SEQUENCE [LARGE SCALE GENOMIC DNA]</scope>
    <source>
        <strain evidence="2">Gri0909</strain>
    </source>
</reference>
<dbReference type="Pfam" id="PF12096">
    <property type="entry name" value="DUF3572"/>
    <property type="match status" value="1"/>
</dbReference>
<evidence type="ECO:0000313" key="2">
    <source>
        <dbReference type="Proteomes" id="UP000287447"/>
    </source>
</evidence>
<comment type="caution">
    <text evidence="1">The sequence shown here is derived from an EMBL/GenBank/DDBJ whole genome shotgun (WGS) entry which is preliminary data.</text>
</comment>